<dbReference type="Proteomes" id="UP000396862">
    <property type="component" value="Unassembled WGS sequence"/>
</dbReference>
<feature type="domain" description="ABC transmembrane type-2" evidence="9">
    <location>
        <begin position="132"/>
        <end position="366"/>
    </location>
</feature>
<dbReference type="OrthoDB" id="9808686at2"/>
<evidence type="ECO:0000256" key="6">
    <source>
        <dbReference type="ARBA" id="ARBA00022989"/>
    </source>
</evidence>
<evidence type="ECO:0000313" key="11">
    <source>
        <dbReference type="EMBL" id="PSK85125.1"/>
    </source>
</evidence>
<gene>
    <name evidence="11" type="ORF">CLV93_10177</name>
    <name evidence="10" type="ORF">JCM18694_39130</name>
</gene>
<comment type="similarity">
    <text evidence="2 8">Belongs to the ABC-2 integral membrane protein family.</text>
</comment>
<dbReference type="GO" id="GO:0043190">
    <property type="term" value="C:ATP-binding cassette (ABC) transporter complex"/>
    <property type="evidence" value="ECO:0007669"/>
    <property type="project" value="InterPro"/>
</dbReference>
<evidence type="ECO:0000256" key="4">
    <source>
        <dbReference type="ARBA" id="ARBA00022475"/>
    </source>
</evidence>
<comment type="subcellular location">
    <subcellularLocation>
        <location evidence="1 8">Cell membrane</location>
        <topology evidence="1 8">Multi-pass membrane protein</topology>
    </subcellularLocation>
</comment>
<evidence type="ECO:0000313" key="10">
    <source>
        <dbReference type="EMBL" id="GET23667.1"/>
    </source>
</evidence>
<evidence type="ECO:0000256" key="7">
    <source>
        <dbReference type="ARBA" id="ARBA00023136"/>
    </source>
</evidence>
<dbReference type="RefSeq" id="WP_106540193.1">
    <property type="nucleotide sequence ID" value="NZ_BLAU01000001.1"/>
</dbReference>
<reference evidence="10 13" key="2">
    <citation type="submission" date="2019-10" db="EMBL/GenBank/DDBJ databases">
        <title>Prolixibacter strains distinguished by the presence of nitrate reductase genes were adept at nitrate-dependent anaerobic corrosion of metallic iron and carbon steel.</title>
        <authorList>
            <person name="Iino T."/>
            <person name="Shono N."/>
            <person name="Ito K."/>
            <person name="Nakamura R."/>
            <person name="Sueoka K."/>
            <person name="Harayama S."/>
            <person name="Ohkuma M."/>
        </authorList>
    </citation>
    <scope>NUCLEOTIDE SEQUENCE [LARGE SCALE GENOMIC DNA]</scope>
    <source>
        <strain evidence="10 13">MIC1-1</strain>
    </source>
</reference>
<dbReference type="PANTHER" id="PTHR30294:SF29">
    <property type="entry name" value="MULTIDRUG ABC TRANSPORTER PERMEASE YBHS-RELATED"/>
    <property type="match status" value="1"/>
</dbReference>
<dbReference type="PANTHER" id="PTHR30294">
    <property type="entry name" value="MEMBRANE COMPONENT OF ABC TRANSPORTER YHHJ-RELATED"/>
    <property type="match status" value="1"/>
</dbReference>
<feature type="transmembrane region" description="Helical" evidence="8">
    <location>
        <begin position="340"/>
        <end position="358"/>
    </location>
</feature>
<dbReference type="InterPro" id="IPR000412">
    <property type="entry name" value="ABC_2_transport"/>
</dbReference>
<dbReference type="Proteomes" id="UP000240621">
    <property type="component" value="Unassembled WGS sequence"/>
</dbReference>
<evidence type="ECO:0000256" key="1">
    <source>
        <dbReference type="ARBA" id="ARBA00004651"/>
    </source>
</evidence>
<dbReference type="Pfam" id="PF12698">
    <property type="entry name" value="ABC2_membrane_3"/>
    <property type="match status" value="1"/>
</dbReference>
<evidence type="ECO:0000256" key="3">
    <source>
        <dbReference type="ARBA" id="ARBA00022448"/>
    </source>
</evidence>
<comment type="caution">
    <text evidence="11">The sequence shown here is derived from an EMBL/GenBank/DDBJ whole genome shotgun (WGS) entry which is preliminary data.</text>
</comment>
<feature type="transmembrane region" description="Helical" evidence="8">
    <location>
        <begin position="225"/>
        <end position="246"/>
    </location>
</feature>
<keyword evidence="7 8" id="KW-0472">Membrane</keyword>
<dbReference type="AlphaFoldDB" id="A0A2P8CJJ2"/>
<organism evidence="11 12">
    <name type="scientific">Prolixibacter denitrificans</name>
    <dbReference type="NCBI Taxonomy" id="1541063"/>
    <lineage>
        <taxon>Bacteria</taxon>
        <taxon>Pseudomonadati</taxon>
        <taxon>Bacteroidota</taxon>
        <taxon>Bacteroidia</taxon>
        <taxon>Marinilabiliales</taxon>
        <taxon>Prolixibacteraceae</taxon>
        <taxon>Prolixibacter</taxon>
    </lineage>
</organism>
<protein>
    <recommendedName>
        <fullName evidence="8">Transport permease protein</fullName>
    </recommendedName>
</protein>
<evidence type="ECO:0000313" key="12">
    <source>
        <dbReference type="Proteomes" id="UP000240621"/>
    </source>
</evidence>
<evidence type="ECO:0000256" key="5">
    <source>
        <dbReference type="ARBA" id="ARBA00022692"/>
    </source>
</evidence>
<feature type="transmembrane region" description="Helical" evidence="8">
    <location>
        <begin position="252"/>
        <end position="273"/>
    </location>
</feature>
<reference evidence="11 12" key="1">
    <citation type="submission" date="2018-03" db="EMBL/GenBank/DDBJ databases">
        <title>Genomic Encyclopedia of Archaeal and Bacterial Type Strains, Phase II (KMG-II): from individual species to whole genera.</title>
        <authorList>
            <person name="Goeker M."/>
        </authorList>
    </citation>
    <scope>NUCLEOTIDE SEQUENCE [LARGE SCALE GENOMIC DNA]</scope>
    <source>
        <strain evidence="11 12">DSM 27267</strain>
    </source>
</reference>
<dbReference type="InterPro" id="IPR013525">
    <property type="entry name" value="ABC2_TM"/>
</dbReference>
<name>A0A2P8CJJ2_9BACT</name>
<feature type="transmembrane region" description="Helical" evidence="8">
    <location>
        <begin position="285"/>
        <end position="305"/>
    </location>
</feature>
<dbReference type="EMBL" id="PYGC01000001">
    <property type="protein sequence ID" value="PSK85125.1"/>
    <property type="molecule type" value="Genomic_DNA"/>
</dbReference>
<dbReference type="PRINTS" id="PR00164">
    <property type="entry name" value="ABC2TRNSPORT"/>
</dbReference>
<dbReference type="GO" id="GO:0140359">
    <property type="term" value="F:ABC-type transporter activity"/>
    <property type="evidence" value="ECO:0007669"/>
    <property type="project" value="InterPro"/>
</dbReference>
<keyword evidence="4 8" id="KW-1003">Cell membrane</keyword>
<keyword evidence="3 8" id="KW-0813">Transport</keyword>
<evidence type="ECO:0000313" key="13">
    <source>
        <dbReference type="Proteomes" id="UP000396862"/>
    </source>
</evidence>
<dbReference type="PROSITE" id="PS51012">
    <property type="entry name" value="ABC_TM2"/>
    <property type="match status" value="1"/>
</dbReference>
<feature type="transmembrane region" description="Helical" evidence="8">
    <location>
        <begin position="171"/>
        <end position="196"/>
    </location>
</feature>
<dbReference type="InterPro" id="IPR051449">
    <property type="entry name" value="ABC-2_transporter_component"/>
</dbReference>
<accession>A0A2P8CJJ2</accession>
<sequence length="368" mass="41424">MKQLLGFIRKEFRHIFRDPRTMIILFGIPIVQLLLFGYVITTEIKDAHIAILDKSNDEVTREITHKLLSSGYFKLDAMLDNDGQIDNIFRKGNIKEVVVFQQDFGKKLERDGKADVQVIADASDPNTAQLLSNYTNAIVQDYLQKKFINYHIPYEIKPQVRMLFNESLKGAFMYVPGTMALILIIISAMMTSITIVREKEMGTMEILLVSPLKSHHIIIGKVTPYLILSVINAITIVVLGNLVFGVPVRGSLILLMFVVILYIMLALSLGILISTIAASQFSAMFVSIMALMLPTMLLSGFIYPIDNMPVVLQVLSNIMPARWFIEAVKAVMLKGVGAGYIWKQLLIMTGMTAVFLVISMKKFKLRLE</sequence>
<keyword evidence="13" id="KW-1185">Reference proteome</keyword>
<evidence type="ECO:0000256" key="8">
    <source>
        <dbReference type="RuleBase" id="RU361157"/>
    </source>
</evidence>
<dbReference type="Gene3D" id="3.40.1710.10">
    <property type="entry name" value="abc type-2 transporter like domain"/>
    <property type="match status" value="1"/>
</dbReference>
<keyword evidence="5 8" id="KW-0812">Transmembrane</keyword>
<evidence type="ECO:0000256" key="2">
    <source>
        <dbReference type="ARBA" id="ARBA00007783"/>
    </source>
</evidence>
<evidence type="ECO:0000259" key="9">
    <source>
        <dbReference type="PROSITE" id="PS51012"/>
    </source>
</evidence>
<proteinExistence type="inferred from homology"/>
<dbReference type="InterPro" id="IPR047817">
    <property type="entry name" value="ABC2_TM_bact-type"/>
</dbReference>
<keyword evidence="6 8" id="KW-1133">Transmembrane helix</keyword>
<feature type="transmembrane region" description="Helical" evidence="8">
    <location>
        <begin position="21"/>
        <end position="40"/>
    </location>
</feature>
<dbReference type="EMBL" id="BLAU01000001">
    <property type="protein sequence ID" value="GET23667.1"/>
    <property type="molecule type" value="Genomic_DNA"/>
</dbReference>